<keyword evidence="4" id="KW-1185">Reference proteome</keyword>
<sequence length="165" mass="17935">MKKWKLVIPIAAVAAVLAWYAFRPERLVVNRRVDEAMPAAPSSSSPQPLVAGQFYSILHPTAGTATIYQMGDGSRVLRFTGFSTSNGPDVHVYMVASDDAKDSASVLRAGFIDLGAIKGNMGDQNYILGSDVDLSKYRAVSVWCKRFSVNFGAARLMPDRAMSEK</sequence>
<dbReference type="RefSeq" id="WP_125483516.1">
    <property type="nucleotide sequence ID" value="NZ_RSDW01000001.1"/>
</dbReference>
<dbReference type="InterPro" id="IPR019545">
    <property type="entry name" value="DM13_domain"/>
</dbReference>
<keyword evidence="1" id="KW-1133">Transmembrane helix</keyword>
<reference evidence="3 4" key="1">
    <citation type="submission" date="2018-12" db="EMBL/GenBank/DDBJ databases">
        <title>Sequencing of bacterial isolates from soil warming experiment in Harvard Forest, Massachusetts, USA.</title>
        <authorList>
            <person name="Deangelis K."/>
        </authorList>
    </citation>
    <scope>NUCLEOTIDE SEQUENCE [LARGE SCALE GENOMIC DNA]</scope>
    <source>
        <strain evidence="3 4">EB153</strain>
    </source>
</reference>
<evidence type="ECO:0000256" key="1">
    <source>
        <dbReference type="SAM" id="Phobius"/>
    </source>
</evidence>
<proteinExistence type="predicted"/>
<comment type="caution">
    <text evidence="3">The sequence shown here is derived from an EMBL/GenBank/DDBJ whole genome shotgun (WGS) entry which is preliminary data.</text>
</comment>
<feature type="transmembrane region" description="Helical" evidence="1">
    <location>
        <begin position="6"/>
        <end position="22"/>
    </location>
</feature>
<dbReference type="OrthoDB" id="155521at2"/>
<evidence type="ECO:0000259" key="2">
    <source>
        <dbReference type="PROSITE" id="PS51549"/>
    </source>
</evidence>
<dbReference type="Proteomes" id="UP000269669">
    <property type="component" value="Unassembled WGS sequence"/>
</dbReference>
<feature type="domain" description="DM13" evidence="2">
    <location>
        <begin position="52"/>
        <end position="157"/>
    </location>
</feature>
<gene>
    <name evidence="3" type="ORF">EDE15_0146</name>
</gene>
<dbReference type="Pfam" id="PF10517">
    <property type="entry name" value="DM13"/>
    <property type="match status" value="1"/>
</dbReference>
<dbReference type="EMBL" id="RSDW01000001">
    <property type="protein sequence ID" value="RSL14685.1"/>
    <property type="molecule type" value="Genomic_DNA"/>
</dbReference>
<organism evidence="3 4">
    <name type="scientific">Edaphobacter aggregans</name>
    <dbReference type="NCBI Taxonomy" id="570835"/>
    <lineage>
        <taxon>Bacteria</taxon>
        <taxon>Pseudomonadati</taxon>
        <taxon>Acidobacteriota</taxon>
        <taxon>Terriglobia</taxon>
        <taxon>Terriglobales</taxon>
        <taxon>Acidobacteriaceae</taxon>
        <taxon>Edaphobacter</taxon>
    </lineage>
</organism>
<keyword evidence="1" id="KW-0472">Membrane</keyword>
<name>A0A428MCU2_9BACT</name>
<keyword evidence="1" id="KW-0812">Transmembrane</keyword>
<evidence type="ECO:0000313" key="4">
    <source>
        <dbReference type="Proteomes" id="UP000269669"/>
    </source>
</evidence>
<accession>A0A428MCU2</accession>
<protein>
    <submittedName>
        <fullName evidence="3">Electron transfer DM13</fullName>
    </submittedName>
</protein>
<dbReference type="AlphaFoldDB" id="A0A428MCU2"/>
<dbReference type="PROSITE" id="PS51549">
    <property type="entry name" value="DM13"/>
    <property type="match status" value="1"/>
</dbReference>
<evidence type="ECO:0000313" key="3">
    <source>
        <dbReference type="EMBL" id="RSL14685.1"/>
    </source>
</evidence>